<feature type="domain" description="Anti-bacteriophage protein A/HamA C-terminal" evidence="1">
    <location>
        <begin position="39"/>
        <end position="268"/>
    </location>
</feature>
<dbReference type="RefSeq" id="WP_200198288.1">
    <property type="nucleotide sequence ID" value="NZ_JAENHM010000073.1"/>
</dbReference>
<reference evidence="3" key="1">
    <citation type="submission" date="2021-01" db="EMBL/GenBank/DDBJ databases">
        <title>Genome public.</title>
        <authorList>
            <person name="Liu C."/>
            <person name="Sun Q."/>
        </authorList>
    </citation>
    <scope>NUCLEOTIDE SEQUENCE [LARGE SCALE GENOMIC DNA]</scope>
    <source>
        <strain evidence="3">YIM B02556</strain>
    </source>
</reference>
<proteinExistence type="predicted"/>
<organism evidence="2 3">
    <name type="scientific">Azospirillum endophyticum</name>
    <dbReference type="NCBI Taxonomy" id="2800326"/>
    <lineage>
        <taxon>Bacteria</taxon>
        <taxon>Pseudomonadati</taxon>
        <taxon>Pseudomonadota</taxon>
        <taxon>Alphaproteobacteria</taxon>
        <taxon>Rhodospirillales</taxon>
        <taxon>Azospirillaceae</taxon>
        <taxon>Azospirillum</taxon>
    </lineage>
</organism>
<comment type="caution">
    <text evidence="2">The sequence shown here is derived from an EMBL/GenBank/DDBJ whole genome shotgun (WGS) entry which is preliminary data.</text>
</comment>
<evidence type="ECO:0000313" key="3">
    <source>
        <dbReference type="Proteomes" id="UP000652760"/>
    </source>
</evidence>
<dbReference type="InterPro" id="IPR014976">
    <property type="entry name" value="AbpA_HamA_C"/>
</dbReference>
<dbReference type="Pfam" id="PF08878">
    <property type="entry name" value="HamA"/>
    <property type="match status" value="1"/>
</dbReference>
<name>A0ABS1FE30_9PROT</name>
<protein>
    <submittedName>
        <fullName evidence="2">DUF1837 domain-containing protein</fullName>
    </submittedName>
</protein>
<evidence type="ECO:0000259" key="1">
    <source>
        <dbReference type="Pfam" id="PF08878"/>
    </source>
</evidence>
<dbReference type="Proteomes" id="UP000652760">
    <property type="component" value="Unassembled WGS sequence"/>
</dbReference>
<evidence type="ECO:0000313" key="2">
    <source>
        <dbReference type="EMBL" id="MBK1841659.1"/>
    </source>
</evidence>
<sequence>MQNTTPLVCIVDDLDFDFAQAALWFQFDQSASYQLVQVSDEHAKLLADNLGLAVRRCYVNDSTINERAKALDVDKTEIIAARLPDAGATMAGDFGEILVYFYHSAKELPRTAFGPKKWRLKQDRTKPAPHSDVIHFVLPMWPESSADDVLLCSEVKVKSTDAPSTPIKNAIEDCEKDRTSRLARTLVWLRERALLEPIGDVKIAHLDRFIKASEHPPASKRFHAVAVICKSLIDEELKSAPTTASPEYTLIVIVVPDLKDVYHAVFDAAQKALPRVSHEIPAQKSVIKANEE</sequence>
<gene>
    <name evidence="2" type="ORF">JHL17_30095</name>
</gene>
<keyword evidence="3" id="KW-1185">Reference proteome</keyword>
<accession>A0ABS1FE30</accession>
<dbReference type="EMBL" id="JAENHM010000073">
    <property type="protein sequence ID" value="MBK1841659.1"/>
    <property type="molecule type" value="Genomic_DNA"/>
</dbReference>